<dbReference type="Gene3D" id="3.90.1200.10">
    <property type="match status" value="1"/>
</dbReference>
<feature type="domain" description="Aminoglycoside phosphotransferase" evidence="1">
    <location>
        <begin position="92"/>
        <end position="133"/>
    </location>
</feature>
<name>A0A317W9X9_ASPEC</name>
<dbReference type="EMBL" id="MSFU01000003">
    <property type="protein sequence ID" value="PWY82715.1"/>
    <property type="molecule type" value="Genomic_DNA"/>
</dbReference>
<sequence length="178" mass="20489">MPNNGSEAPSEHLTAIPDDLLEVADEDPWLEELKTCVHAMREWEPQSQDIICSPIGTALPQLAHHESFYQRLFAPAFQLGFKLVDEYNNTFATARHFTHGDLIAHNILINEDGHLAGFLDWESGGWYPESWEYKTAMRFGRDSWWYQVTMWMGGDEYREEQESDRALNCLTGDSCIAF</sequence>
<evidence type="ECO:0000259" key="1">
    <source>
        <dbReference type="Pfam" id="PF01636"/>
    </source>
</evidence>
<dbReference type="InterPro" id="IPR002575">
    <property type="entry name" value="Aminoglycoside_PTrfase"/>
</dbReference>
<evidence type="ECO:0000313" key="2">
    <source>
        <dbReference type="EMBL" id="PWY82715.1"/>
    </source>
</evidence>
<protein>
    <recommendedName>
        <fullName evidence="1">Aminoglycoside phosphotransferase domain-containing protein</fullName>
    </recommendedName>
</protein>
<dbReference type="Proteomes" id="UP000246171">
    <property type="component" value="Unassembled WGS sequence"/>
</dbReference>
<evidence type="ECO:0000313" key="3">
    <source>
        <dbReference type="Proteomes" id="UP000246171"/>
    </source>
</evidence>
<organism evidence="2 3">
    <name type="scientific">Aspergillus eucalypticola (strain CBS 122712 / IBT 29274)</name>
    <dbReference type="NCBI Taxonomy" id="1448314"/>
    <lineage>
        <taxon>Eukaryota</taxon>
        <taxon>Fungi</taxon>
        <taxon>Dikarya</taxon>
        <taxon>Ascomycota</taxon>
        <taxon>Pezizomycotina</taxon>
        <taxon>Eurotiomycetes</taxon>
        <taxon>Eurotiomycetidae</taxon>
        <taxon>Eurotiales</taxon>
        <taxon>Aspergillaceae</taxon>
        <taxon>Aspergillus</taxon>
        <taxon>Aspergillus subgen. Circumdati</taxon>
    </lineage>
</organism>
<dbReference type="InterPro" id="IPR011009">
    <property type="entry name" value="Kinase-like_dom_sf"/>
</dbReference>
<dbReference type="OrthoDB" id="2906425at2759"/>
<reference evidence="2" key="1">
    <citation type="submission" date="2016-12" db="EMBL/GenBank/DDBJ databases">
        <title>The genomes of Aspergillus section Nigri reveals drivers in fungal speciation.</title>
        <authorList>
            <consortium name="DOE Joint Genome Institute"/>
            <person name="Vesth T.C."/>
            <person name="Nybo J."/>
            <person name="Theobald S."/>
            <person name="Brandl J."/>
            <person name="Frisvad J.C."/>
            <person name="Nielsen K.F."/>
            <person name="Lyhne E.K."/>
            <person name="Kogle M.E."/>
            <person name="Kuo A."/>
            <person name="Riley R."/>
            <person name="Clum A."/>
            <person name="Nolan M."/>
            <person name="Lipzen A."/>
            <person name="Salamov A."/>
            <person name="Henrissat B."/>
            <person name="Wiebenga A."/>
            <person name="De vries R.P."/>
            <person name="Grigoriev I.V."/>
            <person name="Mortensen U.H."/>
            <person name="Andersen M.R."/>
            <person name="Baker S.E."/>
        </authorList>
    </citation>
    <scope>NUCLEOTIDE SEQUENCE</scope>
    <source>
        <strain evidence="2">CBS 122712</strain>
    </source>
</reference>
<keyword evidence="3" id="KW-1185">Reference proteome</keyword>
<proteinExistence type="predicted"/>
<dbReference type="Pfam" id="PF01636">
    <property type="entry name" value="APH"/>
    <property type="match status" value="1"/>
</dbReference>
<dbReference type="SUPFAM" id="SSF56112">
    <property type="entry name" value="Protein kinase-like (PK-like)"/>
    <property type="match status" value="1"/>
</dbReference>
<comment type="caution">
    <text evidence="2">The sequence shown here is derived from an EMBL/GenBank/DDBJ whole genome shotgun (WGS) entry which is preliminary data.</text>
</comment>
<dbReference type="RefSeq" id="XP_025392378.1">
    <property type="nucleotide sequence ID" value="XM_025533098.1"/>
</dbReference>
<gene>
    <name evidence="2" type="ORF">BO83DRAFT_395778</name>
</gene>
<accession>A0A317W9X9</accession>
<dbReference type="GeneID" id="37055060"/>
<dbReference type="AlphaFoldDB" id="A0A317W9X9"/>
<dbReference type="VEuPathDB" id="FungiDB:BO83DRAFT_395778"/>